<evidence type="ECO:0000259" key="6">
    <source>
        <dbReference type="PROSITE" id="PS50173"/>
    </source>
</evidence>
<dbReference type="PANTHER" id="PTHR11076:SF34">
    <property type="entry name" value="PROTEIN UMUC"/>
    <property type="match status" value="1"/>
</dbReference>
<dbReference type="PANTHER" id="PTHR11076">
    <property type="entry name" value="DNA REPAIR POLYMERASE UMUC / TRANSFERASE FAMILY MEMBER"/>
    <property type="match status" value="1"/>
</dbReference>
<comment type="similarity">
    <text evidence="1">Belongs to the DNA polymerase type-Y family.</text>
</comment>
<dbReference type="RefSeq" id="WP_090661355.1">
    <property type="nucleotide sequence ID" value="NZ_FMZX01000001.1"/>
</dbReference>
<dbReference type="PROSITE" id="PS50173">
    <property type="entry name" value="UMUC"/>
    <property type="match status" value="1"/>
</dbReference>
<name>A0A1G6MGM2_9PROT</name>
<dbReference type="EMBL" id="FMZX01000001">
    <property type="protein sequence ID" value="SDC54105.1"/>
    <property type="molecule type" value="Genomic_DNA"/>
</dbReference>
<comment type="subunit">
    <text evidence="2">Monomer.</text>
</comment>
<dbReference type="GO" id="GO:0009432">
    <property type="term" value="P:SOS response"/>
    <property type="evidence" value="ECO:0007669"/>
    <property type="project" value="TreeGrafter"/>
</dbReference>
<dbReference type="Pfam" id="PF11799">
    <property type="entry name" value="IMS_C"/>
    <property type="match status" value="1"/>
</dbReference>
<evidence type="ECO:0000256" key="4">
    <source>
        <dbReference type="ARBA" id="ARBA00025589"/>
    </source>
</evidence>
<proteinExistence type="inferred from homology"/>
<evidence type="ECO:0000256" key="5">
    <source>
        <dbReference type="ARBA" id="ARBA00049244"/>
    </source>
</evidence>
<dbReference type="InterPro" id="IPR043128">
    <property type="entry name" value="Rev_trsase/Diguanyl_cyclase"/>
</dbReference>
<keyword evidence="8" id="KW-1185">Reference proteome</keyword>
<dbReference type="EC" id="2.7.7.7" evidence="3"/>
<dbReference type="GO" id="GO:0003887">
    <property type="term" value="F:DNA-directed DNA polymerase activity"/>
    <property type="evidence" value="ECO:0007669"/>
    <property type="project" value="TreeGrafter"/>
</dbReference>
<accession>A0A1G6MGM2</accession>
<evidence type="ECO:0000256" key="2">
    <source>
        <dbReference type="ARBA" id="ARBA00011245"/>
    </source>
</evidence>
<dbReference type="Pfam" id="PF00817">
    <property type="entry name" value="IMS"/>
    <property type="match status" value="1"/>
</dbReference>
<dbReference type="GO" id="GO:0006281">
    <property type="term" value="P:DNA repair"/>
    <property type="evidence" value="ECO:0007669"/>
    <property type="project" value="InterPro"/>
</dbReference>
<organism evidence="7 8">
    <name type="scientific">Belnapia rosea</name>
    <dbReference type="NCBI Taxonomy" id="938405"/>
    <lineage>
        <taxon>Bacteria</taxon>
        <taxon>Pseudomonadati</taxon>
        <taxon>Pseudomonadota</taxon>
        <taxon>Alphaproteobacteria</taxon>
        <taxon>Acetobacterales</taxon>
        <taxon>Roseomonadaceae</taxon>
        <taxon>Belnapia</taxon>
    </lineage>
</organism>
<evidence type="ECO:0000313" key="8">
    <source>
        <dbReference type="Proteomes" id="UP000198925"/>
    </source>
</evidence>
<gene>
    <name evidence="7" type="ORF">SAMN04487779_10011198</name>
</gene>
<dbReference type="InterPro" id="IPR017961">
    <property type="entry name" value="DNA_pol_Y-fam_little_finger"/>
</dbReference>
<dbReference type="InterPro" id="IPR001126">
    <property type="entry name" value="UmuC"/>
</dbReference>
<reference evidence="7 8" key="1">
    <citation type="submission" date="2016-10" db="EMBL/GenBank/DDBJ databases">
        <authorList>
            <person name="de Groot N.N."/>
        </authorList>
    </citation>
    <scope>NUCLEOTIDE SEQUENCE [LARGE SCALE GENOMIC DNA]</scope>
    <source>
        <strain evidence="7 8">CPCC 100156</strain>
    </source>
</reference>
<dbReference type="InterPro" id="IPR050116">
    <property type="entry name" value="DNA_polymerase-Y"/>
</dbReference>
<protein>
    <recommendedName>
        <fullName evidence="3">DNA-directed DNA polymerase</fullName>
        <ecNumber evidence="3">2.7.7.7</ecNumber>
    </recommendedName>
</protein>
<sequence>MTDPLLDCDPSRPFRWLYLDFNSFFASVEQQDHAELRGRPVGILAAPGENTCVIAASIEARTHGVKTGTPLHEARRLCPGIIFRPARHALYTAYHRRILAELDRHLPVERVWSIDEVSARLLGPQRRPEAAFALARAIKAGLAEHIGSCLRCSIGLAPSRHLAKLATELQKPDGLVALRPEDLPGPLLHLALRDIPGIGRGMAARLARCGITDMAGLWSLGPKRARLIWNSVEGERFWYGLRGADLPEPRAPAIPRSIGHARVLPPALREAEAAHHVTRLLAMKAAARLRAAASLATILILHVEPARGSATREQGLQGETRLRQTDDDRVVLGELDRLWGQLPPIRYWRVAVTLAGLIPAANATPDLLDWAAGRSSPRLAEAMARIHRRFGRDSLLFGPAPRDRDAYAEHKVAFSRVPD</sequence>
<dbReference type="SUPFAM" id="SSF56672">
    <property type="entry name" value="DNA/RNA polymerases"/>
    <property type="match status" value="1"/>
</dbReference>
<dbReference type="Gene3D" id="3.30.70.270">
    <property type="match status" value="1"/>
</dbReference>
<dbReference type="Gene3D" id="3.40.1170.60">
    <property type="match status" value="1"/>
</dbReference>
<comment type="catalytic activity">
    <reaction evidence="5">
        <text>DNA(n) + a 2'-deoxyribonucleoside 5'-triphosphate = DNA(n+1) + diphosphate</text>
        <dbReference type="Rhea" id="RHEA:22508"/>
        <dbReference type="Rhea" id="RHEA-COMP:17339"/>
        <dbReference type="Rhea" id="RHEA-COMP:17340"/>
        <dbReference type="ChEBI" id="CHEBI:33019"/>
        <dbReference type="ChEBI" id="CHEBI:61560"/>
        <dbReference type="ChEBI" id="CHEBI:173112"/>
        <dbReference type="EC" id="2.7.7.7"/>
    </reaction>
</comment>
<dbReference type="GO" id="GO:0042276">
    <property type="term" value="P:error-prone translesion synthesis"/>
    <property type="evidence" value="ECO:0007669"/>
    <property type="project" value="TreeGrafter"/>
</dbReference>
<feature type="domain" description="UmuC" evidence="6">
    <location>
        <begin position="16"/>
        <end position="199"/>
    </location>
</feature>
<dbReference type="AlphaFoldDB" id="A0A1G6MGM2"/>
<dbReference type="CDD" id="cd00424">
    <property type="entry name" value="PolY"/>
    <property type="match status" value="1"/>
</dbReference>
<dbReference type="Proteomes" id="UP000198925">
    <property type="component" value="Unassembled WGS sequence"/>
</dbReference>
<evidence type="ECO:0000313" key="7">
    <source>
        <dbReference type="EMBL" id="SDC54105.1"/>
    </source>
</evidence>
<dbReference type="InterPro" id="IPR043502">
    <property type="entry name" value="DNA/RNA_pol_sf"/>
</dbReference>
<evidence type="ECO:0000256" key="1">
    <source>
        <dbReference type="ARBA" id="ARBA00010945"/>
    </source>
</evidence>
<comment type="function">
    <text evidence="4">Poorly processive, error-prone DNA polymerase involved in untargeted mutagenesis. Copies undamaged DNA at stalled replication forks, which arise in vivo from mismatched or misaligned primer ends. These misaligned primers can be extended by PolIV. Exhibits no 3'-5' exonuclease (proofreading) activity. May be involved in translesional synthesis, in conjunction with the beta clamp from PolIII.</text>
</comment>
<dbReference type="GO" id="GO:0005829">
    <property type="term" value="C:cytosol"/>
    <property type="evidence" value="ECO:0007669"/>
    <property type="project" value="TreeGrafter"/>
</dbReference>
<dbReference type="GO" id="GO:0003684">
    <property type="term" value="F:damaged DNA binding"/>
    <property type="evidence" value="ECO:0007669"/>
    <property type="project" value="InterPro"/>
</dbReference>
<evidence type="ECO:0000256" key="3">
    <source>
        <dbReference type="ARBA" id="ARBA00012417"/>
    </source>
</evidence>
<dbReference type="STRING" id="938405.SAMN02927895_01500"/>